<accession>A0AA39ZF04</accession>
<dbReference type="Pfam" id="PF00106">
    <property type="entry name" value="adh_short"/>
    <property type="match status" value="1"/>
</dbReference>
<dbReference type="CDD" id="cd05374">
    <property type="entry name" value="17beta-HSD-like_SDR_c"/>
    <property type="match status" value="1"/>
</dbReference>
<reference evidence="5" key="1">
    <citation type="submission" date="2023-06" db="EMBL/GenBank/DDBJ databases">
        <title>Genome-scale phylogeny and comparative genomics of the fungal order Sordariales.</title>
        <authorList>
            <consortium name="Lawrence Berkeley National Laboratory"/>
            <person name="Hensen N."/>
            <person name="Bonometti L."/>
            <person name="Westerberg I."/>
            <person name="Brannstrom I.O."/>
            <person name="Guillou S."/>
            <person name="Cros-Aarteil S."/>
            <person name="Calhoun S."/>
            <person name="Haridas S."/>
            <person name="Kuo A."/>
            <person name="Mondo S."/>
            <person name="Pangilinan J."/>
            <person name="Riley R."/>
            <person name="Labutti K."/>
            <person name="Andreopoulos B."/>
            <person name="Lipzen A."/>
            <person name="Chen C."/>
            <person name="Yanf M."/>
            <person name="Daum C."/>
            <person name="Ng V."/>
            <person name="Clum A."/>
            <person name="Steindorff A."/>
            <person name="Ohm R."/>
            <person name="Martin F."/>
            <person name="Silar P."/>
            <person name="Natvig D."/>
            <person name="Lalanne C."/>
            <person name="Gautier V."/>
            <person name="Ament-Velasquez S.L."/>
            <person name="Kruys A."/>
            <person name="Hutchinson M.I."/>
            <person name="Powell A.J."/>
            <person name="Barry K."/>
            <person name="Miller A.N."/>
            <person name="Grigoriev I.V."/>
            <person name="Debuchy R."/>
            <person name="Gladieux P."/>
            <person name="Thoren M.H."/>
            <person name="Johannesson H."/>
        </authorList>
    </citation>
    <scope>NUCLEOTIDE SEQUENCE</scope>
    <source>
        <strain evidence="5">CBS 307.81</strain>
    </source>
</reference>
<evidence type="ECO:0000313" key="6">
    <source>
        <dbReference type="Proteomes" id="UP001174997"/>
    </source>
</evidence>
<dbReference type="InterPro" id="IPR036291">
    <property type="entry name" value="NAD(P)-bd_dom_sf"/>
</dbReference>
<sequence length="285" mass="30134">MAVARKVWLITGTSSGLGQAIARAALAKGDTVVATARDPRKISDLESAGAITEQLDVTASDESLSETVNRIVSKTGTIDILVNNAGYILAGGVEEVSREEAQAEFNTNVFGQLNVLRAVLPVMRKQKSGVVANLGSIGGWRGTPAAGLYCASKACAAILSESLRAEVAPLGIQVTVIEPGYFRTNFLAPGHKVWAKNKIEDIAPVVGATNDAFEAYDRKQPGDPEKAAQLIVEALTGTGRAQGRPLPARFSVGSDAYQIVSGILDSQKKELEEWKDLSTTTDHTD</sequence>
<dbReference type="GO" id="GO:0016491">
    <property type="term" value="F:oxidoreductase activity"/>
    <property type="evidence" value="ECO:0007669"/>
    <property type="project" value="UniProtKB-KW"/>
</dbReference>
<evidence type="ECO:0000256" key="1">
    <source>
        <dbReference type="ARBA" id="ARBA00006484"/>
    </source>
</evidence>
<keyword evidence="6" id="KW-1185">Reference proteome</keyword>
<evidence type="ECO:0000256" key="2">
    <source>
        <dbReference type="ARBA" id="ARBA00023002"/>
    </source>
</evidence>
<keyword evidence="2" id="KW-0560">Oxidoreductase</keyword>
<comment type="similarity">
    <text evidence="1 3">Belongs to the short-chain dehydrogenases/reductases (SDR) family.</text>
</comment>
<dbReference type="Gene3D" id="3.40.50.720">
    <property type="entry name" value="NAD(P)-binding Rossmann-like Domain"/>
    <property type="match status" value="1"/>
</dbReference>
<dbReference type="SUPFAM" id="SSF51735">
    <property type="entry name" value="NAD(P)-binding Rossmann-fold domains"/>
    <property type="match status" value="1"/>
</dbReference>
<organism evidence="5 6">
    <name type="scientific">Cercophora samala</name>
    <dbReference type="NCBI Taxonomy" id="330535"/>
    <lineage>
        <taxon>Eukaryota</taxon>
        <taxon>Fungi</taxon>
        <taxon>Dikarya</taxon>
        <taxon>Ascomycota</taxon>
        <taxon>Pezizomycotina</taxon>
        <taxon>Sordariomycetes</taxon>
        <taxon>Sordariomycetidae</taxon>
        <taxon>Sordariales</taxon>
        <taxon>Lasiosphaeriaceae</taxon>
        <taxon>Cercophora</taxon>
    </lineage>
</organism>
<comment type="caution">
    <text evidence="5">The sequence shown here is derived from an EMBL/GenBank/DDBJ whole genome shotgun (WGS) entry which is preliminary data.</text>
</comment>
<dbReference type="PRINTS" id="PR00080">
    <property type="entry name" value="SDRFAMILY"/>
</dbReference>
<feature type="domain" description="Ketoreductase" evidence="4">
    <location>
        <begin position="6"/>
        <end position="180"/>
    </location>
</feature>
<dbReference type="PRINTS" id="PR00081">
    <property type="entry name" value="GDHRDH"/>
</dbReference>
<evidence type="ECO:0000259" key="4">
    <source>
        <dbReference type="SMART" id="SM00822"/>
    </source>
</evidence>
<dbReference type="InterPro" id="IPR051911">
    <property type="entry name" value="SDR_oxidoreductase"/>
</dbReference>
<name>A0AA39ZF04_9PEZI</name>
<dbReference type="Proteomes" id="UP001174997">
    <property type="component" value="Unassembled WGS sequence"/>
</dbReference>
<gene>
    <name evidence="5" type="ORF">QBC41DRAFT_318904</name>
</gene>
<dbReference type="EMBL" id="JAULSY010000038">
    <property type="protein sequence ID" value="KAK0669807.1"/>
    <property type="molecule type" value="Genomic_DNA"/>
</dbReference>
<dbReference type="AlphaFoldDB" id="A0AA39ZF04"/>
<dbReference type="PANTHER" id="PTHR43976:SF16">
    <property type="entry name" value="SHORT-CHAIN DEHYDROGENASE_REDUCTASE FAMILY PROTEIN"/>
    <property type="match status" value="1"/>
</dbReference>
<protein>
    <recommendedName>
        <fullName evidence="4">Ketoreductase domain-containing protein</fullName>
    </recommendedName>
</protein>
<dbReference type="SMART" id="SM00822">
    <property type="entry name" value="PKS_KR"/>
    <property type="match status" value="1"/>
</dbReference>
<dbReference type="PANTHER" id="PTHR43976">
    <property type="entry name" value="SHORT CHAIN DEHYDROGENASE"/>
    <property type="match status" value="1"/>
</dbReference>
<evidence type="ECO:0000256" key="3">
    <source>
        <dbReference type="RuleBase" id="RU000363"/>
    </source>
</evidence>
<dbReference type="InterPro" id="IPR057326">
    <property type="entry name" value="KR_dom"/>
</dbReference>
<evidence type="ECO:0000313" key="5">
    <source>
        <dbReference type="EMBL" id="KAK0669807.1"/>
    </source>
</evidence>
<proteinExistence type="inferred from homology"/>
<dbReference type="InterPro" id="IPR002347">
    <property type="entry name" value="SDR_fam"/>
</dbReference>